<keyword evidence="19" id="KW-1185">Reference proteome</keyword>
<evidence type="ECO:0000256" key="13">
    <source>
        <dbReference type="ARBA" id="ARBA00032464"/>
    </source>
</evidence>
<dbReference type="GO" id="GO:0005737">
    <property type="term" value="C:cytoplasm"/>
    <property type="evidence" value="ECO:0007669"/>
    <property type="project" value="UniProtKB-SubCell"/>
</dbReference>
<organism evidence="18 19">
    <name type="scientific">Apolygus lucorum</name>
    <name type="common">Small green plant bug</name>
    <name type="synonym">Lygocoris lucorum</name>
    <dbReference type="NCBI Taxonomy" id="248454"/>
    <lineage>
        <taxon>Eukaryota</taxon>
        <taxon>Metazoa</taxon>
        <taxon>Ecdysozoa</taxon>
        <taxon>Arthropoda</taxon>
        <taxon>Hexapoda</taxon>
        <taxon>Insecta</taxon>
        <taxon>Pterygota</taxon>
        <taxon>Neoptera</taxon>
        <taxon>Paraneoptera</taxon>
        <taxon>Hemiptera</taxon>
        <taxon>Heteroptera</taxon>
        <taxon>Panheteroptera</taxon>
        <taxon>Cimicomorpha</taxon>
        <taxon>Miridae</taxon>
        <taxon>Mirini</taxon>
        <taxon>Apolygus</taxon>
    </lineage>
</organism>
<feature type="active site" description="Proton donor/acceptor" evidence="14">
    <location>
        <position position="657"/>
    </location>
</feature>
<keyword evidence="11" id="KW-0378">Hydrolase</keyword>
<dbReference type="GO" id="GO:0004341">
    <property type="term" value="F:gluconolactonase activity"/>
    <property type="evidence" value="ECO:0007669"/>
    <property type="project" value="UniProtKB-EC"/>
</dbReference>
<evidence type="ECO:0000256" key="14">
    <source>
        <dbReference type="PIRSR" id="PIRSR605511-1"/>
    </source>
</evidence>
<comment type="caution">
    <text evidence="18">The sequence shown here is derived from an EMBL/GenBank/DDBJ whole genome shotgun (WGS) entry which is preliminary data.</text>
</comment>
<evidence type="ECO:0000256" key="1">
    <source>
        <dbReference type="ARBA" id="ARBA00001589"/>
    </source>
</evidence>
<dbReference type="AlphaFoldDB" id="A0A8S9XSG8"/>
<dbReference type="Proteomes" id="UP000466442">
    <property type="component" value="Unassembled WGS sequence"/>
</dbReference>
<evidence type="ECO:0000256" key="6">
    <source>
        <dbReference type="ARBA" id="ARBA00008853"/>
    </source>
</evidence>
<evidence type="ECO:0000256" key="12">
    <source>
        <dbReference type="ARBA" id="ARBA00022837"/>
    </source>
</evidence>
<evidence type="ECO:0000313" key="19">
    <source>
        <dbReference type="Proteomes" id="UP000466442"/>
    </source>
</evidence>
<comment type="similarity">
    <text evidence="6">Belongs to the SMP-30/CGR1 family.</text>
</comment>
<dbReference type="Pfam" id="PF08450">
    <property type="entry name" value="SGL"/>
    <property type="match status" value="1"/>
</dbReference>
<comment type="cofactor">
    <cofactor evidence="2">
        <name>Ca(2+)</name>
        <dbReference type="ChEBI" id="CHEBI:29108"/>
    </cofactor>
</comment>
<evidence type="ECO:0000259" key="17">
    <source>
        <dbReference type="Pfam" id="PF08450"/>
    </source>
</evidence>
<keyword evidence="9" id="KW-0963">Cytoplasm</keyword>
<evidence type="ECO:0000256" key="16">
    <source>
        <dbReference type="SAM" id="MobiDB-lite"/>
    </source>
</evidence>
<dbReference type="InterPro" id="IPR013658">
    <property type="entry name" value="SGL"/>
</dbReference>
<dbReference type="PRINTS" id="PR01790">
    <property type="entry name" value="SMP30FAMILY"/>
</dbReference>
<evidence type="ECO:0000256" key="2">
    <source>
        <dbReference type="ARBA" id="ARBA00001913"/>
    </source>
</evidence>
<comment type="cofactor">
    <cofactor evidence="4">
        <name>Mg(2+)</name>
        <dbReference type="ChEBI" id="CHEBI:18420"/>
    </cofactor>
</comment>
<comment type="subcellular location">
    <subcellularLocation>
        <location evidence="5">Cytoplasm</location>
    </subcellularLocation>
</comment>
<name>A0A8S9XSG8_APOLU</name>
<evidence type="ECO:0000256" key="5">
    <source>
        <dbReference type="ARBA" id="ARBA00004496"/>
    </source>
</evidence>
<keyword evidence="10 15" id="KW-0479">Metal-binding</keyword>
<keyword evidence="15" id="KW-0862">Zinc</keyword>
<feature type="domain" description="SMP-30/Gluconolactonase/LRE-like region" evidence="17">
    <location>
        <begin position="463"/>
        <end position="718"/>
    </location>
</feature>
<feature type="compositionally biased region" description="Basic and acidic residues" evidence="16">
    <location>
        <begin position="146"/>
        <end position="165"/>
    </location>
</feature>
<dbReference type="InterPro" id="IPR005511">
    <property type="entry name" value="SMP-30"/>
</dbReference>
<dbReference type="EMBL" id="WIXP02000004">
    <property type="protein sequence ID" value="KAF6211877.1"/>
    <property type="molecule type" value="Genomic_DNA"/>
</dbReference>
<comment type="catalytic activity">
    <reaction evidence="1">
        <text>D-glucono-1,5-lactone + H2O = D-gluconate + H(+)</text>
        <dbReference type="Rhea" id="RHEA:10440"/>
        <dbReference type="ChEBI" id="CHEBI:15377"/>
        <dbReference type="ChEBI" id="CHEBI:15378"/>
        <dbReference type="ChEBI" id="CHEBI:16217"/>
        <dbReference type="ChEBI" id="CHEBI:18391"/>
        <dbReference type="EC" id="3.1.1.17"/>
    </reaction>
</comment>
<dbReference type="GO" id="GO:0030234">
    <property type="term" value="F:enzyme regulator activity"/>
    <property type="evidence" value="ECO:0007669"/>
    <property type="project" value="InterPro"/>
</dbReference>
<evidence type="ECO:0000256" key="3">
    <source>
        <dbReference type="ARBA" id="ARBA00001936"/>
    </source>
</evidence>
<protein>
    <recommendedName>
        <fullName evidence="8">Regucalcin</fullName>
        <ecNumber evidence="7">3.1.1.17</ecNumber>
    </recommendedName>
    <alternativeName>
        <fullName evidence="13">Gluconolactonase</fullName>
    </alternativeName>
</protein>
<proteinExistence type="inferred from homology"/>
<feature type="region of interest" description="Disordered" evidence="16">
    <location>
        <begin position="74"/>
        <end position="220"/>
    </location>
</feature>
<keyword evidence="12" id="KW-0106">Calcium</keyword>
<dbReference type="GO" id="GO:0048598">
    <property type="term" value="P:embryonic morphogenesis"/>
    <property type="evidence" value="ECO:0007669"/>
    <property type="project" value="InterPro"/>
</dbReference>
<evidence type="ECO:0000256" key="8">
    <source>
        <dbReference type="ARBA" id="ARBA00016808"/>
    </source>
</evidence>
<dbReference type="InterPro" id="IPR011042">
    <property type="entry name" value="6-blade_b-propeller_TolB-like"/>
</dbReference>
<dbReference type="Gene3D" id="2.120.10.30">
    <property type="entry name" value="TolB, C-terminal domain"/>
    <property type="match status" value="1"/>
</dbReference>
<dbReference type="OrthoDB" id="423498at2759"/>
<feature type="binding site" evidence="15">
    <location>
        <position position="605"/>
    </location>
    <ligand>
        <name>a divalent metal cation</name>
        <dbReference type="ChEBI" id="CHEBI:60240"/>
    </ligand>
</feature>
<comment type="cofactor">
    <cofactor evidence="15">
        <name>Zn(2+)</name>
        <dbReference type="ChEBI" id="CHEBI:29105"/>
    </cofactor>
    <text evidence="15">Binds 1 divalent metal cation per subunit.</text>
</comment>
<dbReference type="SUPFAM" id="SSF63829">
    <property type="entry name" value="Calcium-dependent phosphotriesterase"/>
    <property type="match status" value="1"/>
</dbReference>
<feature type="binding site" evidence="15">
    <location>
        <position position="557"/>
    </location>
    <ligand>
        <name>substrate</name>
    </ligand>
</feature>
<feature type="binding site" evidence="15">
    <location>
        <position position="555"/>
    </location>
    <ligand>
        <name>substrate</name>
    </ligand>
</feature>
<evidence type="ECO:0000256" key="15">
    <source>
        <dbReference type="PIRSR" id="PIRSR605511-2"/>
    </source>
</evidence>
<evidence type="ECO:0000256" key="9">
    <source>
        <dbReference type="ARBA" id="ARBA00022490"/>
    </source>
</evidence>
<dbReference type="GO" id="GO:0019853">
    <property type="term" value="P:L-ascorbic acid biosynthetic process"/>
    <property type="evidence" value="ECO:0007669"/>
    <property type="project" value="TreeGrafter"/>
</dbReference>
<accession>A0A8S9XSG8</accession>
<comment type="cofactor">
    <cofactor evidence="3">
        <name>Mn(2+)</name>
        <dbReference type="ChEBI" id="CHEBI:29035"/>
    </cofactor>
</comment>
<sequence length="755" mass="83419">MNEERFPTYRLLQPELMTTDELVEVLQKYKLKCDLKTIEINELINIYRRLALPLPQRTYGSTWRERLLAKKQNRRKISLGDTTGNGGVSTESKSSNNNSSSSSANRLAQRDRLKPPLEVSGTKEKKVIKISSSSKKDAGDSCSANDTRRASSESSKADSSDEKVAQSKHKRIRIDFSDSSERSTPTPKVVSAKRISSSSDEKGPSQPISKHRRIPNARLKTQTTSLTAAKKIHEKYGLHWLTSEPFATGVSDLRMPVPEFSLSTGLAARKEGTREEQRSCPLKTLAELYPVDCWVRIYTDGSADRDQRKTGAGYHSPGLFEGGFALGPMSTNFDAESLSLLMTEFLVGPRLYLGPQGLNLLLCCSESAFMADREPLRWIPLLSSQVPLFTAAILPPPDTDDPPLADNFVSRRCTVTESLFPSPSCRPSKGIGFINQAFSRYQPRPPTFKMVKIERLSIDGIHLGEGPHWDVKSQSLFFVDIRGPTLFKYTPATNQTISIKTGTDPVGFIVPVKNQKDHFVIGEKLNITLIHWDTTKNKIVSKEVLDTLPEPSTNRLNDAKCDASGRLWLGTMTDGKDIEEGVGSFYSYTKKGGVKKHLKKITISNGIATPTNNEKFWYIDSMKYAVDEYDFNMEGGEISYVKAAFDYKKNGVAGVPDGMTIDTDGNLWVACFGGGQVIQVKPSTGELLRTVSIPTAHQTTSVSFGGPNLDELYVTSANEFVTPEDAAKYSERGSTFKVTGLGARGLPPAEFDLTL</sequence>
<evidence type="ECO:0000256" key="11">
    <source>
        <dbReference type="ARBA" id="ARBA00022801"/>
    </source>
</evidence>
<evidence type="ECO:0000256" key="7">
    <source>
        <dbReference type="ARBA" id="ARBA00013227"/>
    </source>
</evidence>
<dbReference type="PANTHER" id="PTHR10907:SF66">
    <property type="entry name" value="MIP34848P1-RELATED"/>
    <property type="match status" value="1"/>
</dbReference>
<dbReference type="GO" id="GO:0005509">
    <property type="term" value="F:calcium ion binding"/>
    <property type="evidence" value="ECO:0007669"/>
    <property type="project" value="InterPro"/>
</dbReference>
<evidence type="ECO:0000256" key="10">
    <source>
        <dbReference type="ARBA" id="ARBA00022723"/>
    </source>
</evidence>
<dbReference type="GO" id="GO:0072669">
    <property type="term" value="C:tRNA-splicing ligase complex"/>
    <property type="evidence" value="ECO:0007669"/>
    <property type="project" value="InterPro"/>
</dbReference>
<dbReference type="EC" id="3.1.1.17" evidence="7"/>
<dbReference type="PRINTS" id="PR01791">
    <property type="entry name" value="REGUCALCIN"/>
</dbReference>
<gene>
    <name evidence="18" type="ORF">GE061_012393</name>
</gene>
<reference evidence="18" key="1">
    <citation type="journal article" date="2021" name="Mol. Ecol. Resour.">
        <title>Apolygus lucorum genome provides insights into omnivorousness and mesophyll feeding.</title>
        <authorList>
            <person name="Liu Y."/>
            <person name="Liu H."/>
            <person name="Wang H."/>
            <person name="Huang T."/>
            <person name="Liu B."/>
            <person name="Yang B."/>
            <person name="Yin L."/>
            <person name="Li B."/>
            <person name="Zhang Y."/>
            <person name="Zhang S."/>
            <person name="Jiang F."/>
            <person name="Zhang X."/>
            <person name="Ren Y."/>
            <person name="Wang B."/>
            <person name="Wang S."/>
            <person name="Lu Y."/>
            <person name="Wu K."/>
            <person name="Fan W."/>
            <person name="Wang G."/>
        </authorList>
    </citation>
    <scope>NUCLEOTIDE SEQUENCE</scope>
    <source>
        <strain evidence="18">12Hb</strain>
    </source>
</reference>
<evidence type="ECO:0000256" key="4">
    <source>
        <dbReference type="ARBA" id="ARBA00001946"/>
    </source>
</evidence>
<feature type="compositionally biased region" description="Low complexity" evidence="16">
    <location>
        <begin position="92"/>
        <end position="105"/>
    </location>
</feature>
<dbReference type="InterPro" id="IPR008367">
    <property type="entry name" value="Regucalcin"/>
</dbReference>
<evidence type="ECO:0000313" key="18">
    <source>
        <dbReference type="EMBL" id="KAF6211877.1"/>
    </source>
</evidence>
<feature type="binding site" evidence="15">
    <location>
        <position position="657"/>
    </location>
    <ligand>
        <name>a divalent metal cation</name>
        <dbReference type="ChEBI" id="CHEBI:60240"/>
    </ligand>
</feature>
<feature type="compositionally biased region" description="Basic and acidic residues" evidence="16">
    <location>
        <begin position="108"/>
        <end position="127"/>
    </location>
</feature>
<dbReference type="FunFam" id="2.120.10.30:FF:000027">
    <property type="entry name" value="Regucalcin homologue"/>
    <property type="match status" value="1"/>
</dbReference>
<dbReference type="PANTHER" id="PTHR10907">
    <property type="entry name" value="REGUCALCIN"/>
    <property type="match status" value="1"/>
</dbReference>
<feature type="binding site" evidence="15">
    <location>
        <position position="465"/>
    </location>
    <ligand>
        <name>a divalent metal cation</name>
        <dbReference type="ChEBI" id="CHEBI:60240"/>
    </ligand>
</feature>